<dbReference type="PANTHER" id="PTHR11697">
    <property type="entry name" value="GENERAL TRANSCRIPTION FACTOR 2-RELATED ZINC FINGER PROTEIN"/>
    <property type="match status" value="1"/>
</dbReference>
<accession>A0A6I9R4W7</accession>
<proteinExistence type="predicted"/>
<dbReference type="InterPro" id="IPR012337">
    <property type="entry name" value="RNaseH-like_sf"/>
</dbReference>
<keyword evidence="2" id="KW-1185">Reference proteome</keyword>
<sequence length="207" mass="23237">MGIVVLKNAPRNQQMTSPKIQKDIVNACAVETVKAVIEDLDGDYFGILIDEYHDIAYKEQMALALRYVDRRGIVMEQFIGIVYIRNTSALSLKAAVDSLLSQHSLSPSYVYGQCYDRASNMQGDISSLKTLIQQENLVAFSIHCFAHQLQLTLIAVAKKIDNVTWLFNLIAMVLNVVGASFEREEDIQEDQVEKLQEALCMGELQTC</sequence>
<dbReference type="SUPFAM" id="SSF53098">
    <property type="entry name" value="Ribonuclease H-like"/>
    <property type="match status" value="1"/>
</dbReference>
<evidence type="ECO:0000313" key="3">
    <source>
        <dbReference type="RefSeq" id="XP_010917825.1"/>
    </source>
</evidence>
<dbReference type="InParanoid" id="A0A6I9R4W7"/>
<dbReference type="PANTHER" id="PTHR11697:SF230">
    <property type="entry name" value="ZINC FINGER, MYM DOMAIN CONTAINING 1"/>
    <property type="match status" value="1"/>
</dbReference>
<feature type="domain" description="DUF4371" evidence="1">
    <location>
        <begin position="4"/>
        <end position="125"/>
    </location>
</feature>
<protein>
    <submittedName>
        <fullName evidence="3">Zinc finger MYM-type protein 1-like</fullName>
    </submittedName>
</protein>
<dbReference type="AlphaFoldDB" id="A0A6I9R4W7"/>
<name>A0A6I9R4W7_ELAGV</name>
<dbReference type="Pfam" id="PF14291">
    <property type="entry name" value="DUF4371"/>
    <property type="match status" value="1"/>
</dbReference>
<evidence type="ECO:0000259" key="1">
    <source>
        <dbReference type="Pfam" id="PF14291"/>
    </source>
</evidence>
<organism evidence="2 3">
    <name type="scientific">Elaeis guineensis var. tenera</name>
    <name type="common">Oil palm</name>
    <dbReference type="NCBI Taxonomy" id="51953"/>
    <lineage>
        <taxon>Eukaryota</taxon>
        <taxon>Viridiplantae</taxon>
        <taxon>Streptophyta</taxon>
        <taxon>Embryophyta</taxon>
        <taxon>Tracheophyta</taxon>
        <taxon>Spermatophyta</taxon>
        <taxon>Magnoliopsida</taxon>
        <taxon>Liliopsida</taxon>
        <taxon>Arecaceae</taxon>
        <taxon>Arecoideae</taxon>
        <taxon>Cocoseae</taxon>
        <taxon>Elaeidinae</taxon>
        <taxon>Elaeis</taxon>
    </lineage>
</organism>
<dbReference type="InterPro" id="IPR025398">
    <property type="entry name" value="DUF4371"/>
</dbReference>
<reference evidence="3" key="1">
    <citation type="submission" date="2025-08" db="UniProtKB">
        <authorList>
            <consortium name="RefSeq"/>
        </authorList>
    </citation>
    <scope>IDENTIFICATION</scope>
</reference>
<dbReference type="RefSeq" id="XP_010917825.1">
    <property type="nucleotide sequence ID" value="XM_010919523.1"/>
</dbReference>
<gene>
    <name evidence="3" type="primary">LOC105042352</name>
</gene>
<dbReference type="Proteomes" id="UP000504607">
    <property type="component" value="Chromosome 3"/>
</dbReference>
<dbReference type="InterPro" id="IPR055298">
    <property type="entry name" value="AtLOH3-like"/>
</dbReference>
<evidence type="ECO:0000313" key="2">
    <source>
        <dbReference type="Proteomes" id="UP000504607"/>
    </source>
</evidence>
<dbReference type="OrthoDB" id="776161at2759"/>